<reference evidence="10 11" key="2">
    <citation type="submission" date="2014-07" db="EMBL/GenBank/DDBJ databases">
        <title>Porphyromonadaceae bacterium OUH 334697 = ATCC BAA-2682 = DSM 28341 draft genome.</title>
        <authorList>
            <person name="Sydenham T.V."/>
            <person name="Hasman H."/>
            <person name="Justesen U.S."/>
        </authorList>
    </citation>
    <scope>NUCLEOTIDE SEQUENCE [LARGE SCALE GENOMIC DNA]</scope>
    <source>
        <strain evidence="10 11">OUH 334697</strain>
    </source>
</reference>
<dbReference type="InterPro" id="IPR039426">
    <property type="entry name" value="TonB-dep_rcpt-like"/>
</dbReference>
<dbReference type="InterPro" id="IPR023996">
    <property type="entry name" value="TonB-dep_OMP_SusC/RagA"/>
</dbReference>
<dbReference type="InterPro" id="IPR011662">
    <property type="entry name" value="Secretin/TonB_short_N"/>
</dbReference>
<dbReference type="SUPFAM" id="SSF49464">
    <property type="entry name" value="Carboxypeptidase regulatory domain-like"/>
    <property type="match status" value="1"/>
</dbReference>
<dbReference type="Proteomes" id="UP000031937">
    <property type="component" value="Unassembled WGS sequence"/>
</dbReference>
<comment type="caution">
    <text evidence="9">The sequence shown here is derived from an EMBL/GenBank/DDBJ whole genome shotgun (WGS) entry which is preliminary data.</text>
</comment>
<feature type="domain" description="Secretin/TonB short N-terminal" evidence="8">
    <location>
        <begin position="65"/>
        <end position="116"/>
    </location>
</feature>
<evidence type="ECO:0000256" key="6">
    <source>
        <dbReference type="ARBA" id="ARBA00023237"/>
    </source>
</evidence>
<dbReference type="InterPro" id="IPR023997">
    <property type="entry name" value="TonB-dep_OMP_SusC/RagA_CS"/>
</dbReference>
<accession>A0A0C3RFU6</accession>
<dbReference type="InterPro" id="IPR037066">
    <property type="entry name" value="Plug_dom_sf"/>
</dbReference>
<keyword evidence="12" id="KW-1185">Reference proteome</keyword>
<dbReference type="AlphaFoldDB" id="A0A0C3RFU6"/>
<evidence type="ECO:0000256" key="2">
    <source>
        <dbReference type="ARBA" id="ARBA00022448"/>
    </source>
</evidence>
<evidence type="ECO:0000256" key="4">
    <source>
        <dbReference type="ARBA" id="ARBA00022692"/>
    </source>
</evidence>
<keyword evidence="6 7" id="KW-0998">Cell outer membrane</keyword>
<dbReference type="NCBIfam" id="TIGR04056">
    <property type="entry name" value="OMP_RagA_SusC"/>
    <property type="match status" value="1"/>
</dbReference>
<dbReference type="Gene3D" id="2.40.170.20">
    <property type="entry name" value="TonB-dependent receptor, beta-barrel domain"/>
    <property type="match status" value="1"/>
</dbReference>
<comment type="subcellular location">
    <subcellularLocation>
        <location evidence="1 7">Cell outer membrane</location>
        <topology evidence="1 7">Multi-pass membrane protein</topology>
    </subcellularLocation>
</comment>
<keyword evidence="5 7" id="KW-0472">Membrane</keyword>
<protein>
    <submittedName>
        <fullName evidence="9">Collagen-binding protein</fullName>
    </submittedName>
</protein>
<dbReference type="InterPro" id="IPR036942">
    <property type="entry name" value="Beta-barrel_TonB_sf"/>
</dbReference>
<dbReference type="OrthoDB" id="1095312at2"/>
<dbReference type="RefSeq" id="WP_052634302.1">
    <property type="nucleotide sequence ID" value="NZ_JPIT01000007.1"/>
</dbReference>
<dbReference type="Gene3D" id="2.170.130.10">
    <property type="entry name" value="TonB-dependent receptor, plug domain"/>
    <property type="match status" value="1"/>
</dbReference>
<dbReference type="InterPro" id="IPR012910">
    <property type="entry name" value="Plug_dom"/>
</dbReference>
<gene>
    <name evidence="9" type="ORF">BA92_12615</name>
    <name evidence="10" type="ORF">IE90_00570</name>
</gene>
<evidence type="ECO:0000313" key="12">
    <source>
        <dbReference type="Proteomes" id="UP000031980"/>
    </source>
</evidence>
<dbReference type="SUPFAM" id="SSF56935">
    <property type="entry name" value="Porins"/>
    <property type="match status" value="1"/>
</dbReference>
<dbReference type="PROSITE" id="PS52016">
    <property type="entry name" value="TONB_DEPENDENT_REC_3"/>
    <property type="match status" value="1"/>
</dbReference>
<evidence type="ECO:0000256" key="1">
    <source>
        <dbReference type="ARBA" id="ARBA00004571"/>
    </source>
</evidence>
<evidence type="ECO:0000256" key="3">
    <source>
        <dbReference type="ARBA" id="ARBA00022452"/>
    </source>
</evidence>
<dbReference type="Gene3D" id="2.60.40.1120">
    <property type="entry name" value="Carboxypeptidase-like, regulatory domain"/>
    <property type="match status" value="1"/>
</dbReference>
<keyword evidence="3 7" id="KW-1134">Transmembrane beta strand</keyword>
<organism evidence="9 12">
    <name type="scientific">Sanguibacteroides justesenii</name>
    <dbReference type="NCBI Taxonomy" id="1547597"/>
    <lineage>
        <taxon>Bacteria</taxon>
        <taxon>Pseudomonadati</taxon>
        <taxon>Bacteroidota</taxon>
        <taxon>Bacteroidia</taxon>
        <taxon>Bacteroidales</taxon>
        <taxon>Porphyromonadaceae</taxon>
        <taxon>Sanguibacteroides</taxon>
    </lineage>
</organism>
<keyword evidence="4 7" id="KW-0812">Transmembrane</keyword>
<evidence type="ECO:0000313" key="9">
    <source>
        <dbReference type="EMBL" id="KIO44204.1"/>
    </source>
</evidence>
<dbReference type="SMART" id="SM00965">
    <property type="entry name" value="STN"/>
    <property type="match status" value="1"/>
</dbReference>
<proteinExistence type="inferred from homology"/>
<reference evidence="9 12" key="1">
    <citation type="submission" date="2014-07" db="EMBL/GenBank/DDBJ databases">
        <title>Porphyromonadaceae bacterium OUH 308042 = ATCC BAA-2681 = DSM 28342 draft genome.</title>
        <authorList>
            <person name="Sydenham T.V."/>
            <person name="Hasman H."/>
            <person name="Justensen U.S."/>
        </authorList>
    </citation>
    <scope>NUCLEOTIDE SEQUENCE [LARGE SCALE GENOMIC DNA]</scope>
    <source>
        <strain evidence="9 12">OUH 308042</strain>
    </source>
</reference>
<name>A0A0C3RFU6_9PORP</name>
<evidence type="ECO:0000256" key="7">
    <source>
        <dbReference type="PROSITE-ProRule" id="PRU01360"/>
    </source>
</evidence>
<dbReference type="Pfam" id="PF13715">
    <property type="entry name" value="CarbopepD_reg_2"/>
    <property type="match status" value="1"/>
</dbReference>
<dbReference type="GO" id="GO:0009279">
    <property type="term" value="C:cell outer membrane"/>
    <property type="evidence" value="ECO:0007669"/>
    <property type="project" value="UniProtKB-SubCell"/>
</dbReference>
<dbReference type="Proteomes" id="UP000031980">
    <property type="component" value="Unassembled WGS sequence"/>
</dbReference>
<comment type="similarity">
    <text evidence="7">Belongs to the TonB-dependent receptor family.</text>
</comment>
<dbReference type="NCBIfam" id="TIGR04057">
    <property type="entry name" value="SusC_RagA_signa"/>
    <property type="match status" value="1"/>
</dbReference>
<dbReference type="EMBL" id="JPIT01000007">
    <property type="protein sequence ID" value="KIO47132.1"/>
    <property type="molecule type" value="Genomic_DNA"/>
</dbReference>
<dbReference type="Pfam" id="PF07660">
    <property type="entry name" value="STN"/>
    <property type="match status" value="1"/>
</dbReference>
<sequence>MKKKRYSLSASVKNVFWIFLLTFLWTNLLCFSAKSNPIEPQRVTLNLKDVSLSMLFQEIKKQTSYKFFYNDEQEKALGKISVSVTNETLDKVLDKVFEGTKYTYKISGEQVVVVSRESVQATAEKQIRIRGKVTDEKKNPIPGVTVVVKGTTLGVSTTADGNYVLTLPEMKDFSLVFSFIGMETQEIKYAGKDTINVVMKEEDVKLEDVIVTGYANVKKSSFTGSVTQVKREELMKVGTSNVMDLLQVFDPSLRIVKNNEMGSDPNTLPEFYVRGRSGISQVKELDQLQAGDVSEFALSTNPNLPIFILDGFEVSVEKVYDLDLNRIKDINILKDAAATAIYGSRAANGVIVIETVPPAPGELRISYNGNLDITAPDLSSYDLMNAEEKLAAEWAAGLFQPRLQNLGSVSEESELNSLMGYYIEKRNRILRGIDNYWLSQPLTTEVNHKHSVYVEGGTESIRFGVELRYDKQNGVMKESYRDRVGAGLTLDYRYKGLQIKNQINYDVVKAKDSPYGSFRDYTSKQPYDLWADEETGEMLQNTTQWGNYGGSSKNPLYEAMLGNFSKNGYKEWTNNLSLNWYINDYLLIKGQLALTLKEANTSSFTDPLSGTYSRGDLFTKGDLYLSETNTNTLNLNLFGAYNRSFGKHNINFSMGINLRTTHDEYARSHYRGFPDAERHEPAYAYEIVTKPSFSDNETRLLGGFATFNYSYDNIYLLDGSYRFDGSSEFGADRKWAPFWSAGAGVNMHNYDFMKRLDFVSLLKLKGNVGETGKANFQPYMAKNVWDVMLDDWYPTGIGAAPMAMGNKDLTWERTLSWSIGAEIGLWNDRIQFDIDYYNKTTKDGITEVSLPSSSGFKTYMDNMGEIQNKGVDVILNLRAYSSKNLDVNLFANLSHNENRITKISDYLKQYNERVNDYYEGYNHDNYTGSWVLQLSNSNKEYAKPLLKYEEGASLTAIYGMKSLGINPANGKEIYQKRDGTITYDWSPQEQQVIGDEEPTAQGAFGVNVRYQRFTLYTTFLYEWGGDKYNQTLVNNVENVNLNDYNADRRVWTDRWQEVGDVTPLKAIQDRYYVTRATSRFVQKNNYVTFNSLSLAYDFNPTLINRIGFSMLRLQFNMKDIKTFSTIKQEMGLSYPFARTFTFTLNASF</sequence>
<keyword evidence="9" id="KW-0176">Collagen</keyword>
<evidence type="ECO:0000313" key="10">
    <source>
        <dbReference type="EMBL" id="KIO47132.1"/>
    </source>
</evidence>
<dbReference type="EMBL" id="JPIU01000040">
    <property type="protein sequence ID" value="KIO44204.1"/>
    <property type="molecule type" value="Genomic_DNA"/>
</dbReference>
<dbReference type="Pfam" id="PF07715">
    <property type="entry name" value="Plug"/>
    <property type="match status" value="1"/>
</dbReference>
<evidence type="ECO:0000259" key="8">
    <source>
        <dbReference type="SMART" id="SM00965"/>
    </source>
</evidence>
<keyword evidence="2 7" id="KW-0813">Transport</keyword>
<evidence type="ECO:0000256" key="5">
    <source>
        <dbReference type="ARBA" id="ARBA00023136"/>
    </source>
</evidence>
<evidence type="ECO:0000313" key="11">
    <source>
        <dbReference type="Proteomes" id="UP000031937"/>
    </source>
</evidence>
<dbReference type="InterPro" id="IPR008969">
    <property type="entry name" value="CarboxyPept-like_regulatory"/>
</dbReference>